<dbReference type="InterPro" id="IPR047117">
    <property type="entry name" value="PERK1-13-like"/>
</dbReference>
<dbReference type="PROSITE" id="PS00107">
    <property type="entry name" value="PROTEIN_KINASE_ATP"/>
    <property type="match status" value="1"/>
</dbReference>
<evidence type="ECO:0000256" key="1">
    <source>
        <dbReference type="ARBA" id="ARBA00004162"/>
    </source>
</evidence>
<organism evidence="17 18">
    <name type="scientific">Dorcoceras hygrometricum</name>
    <dbReference type="NCBI Taxonomy" id="472368"/>
    <lineage>
        <taxon>Eukaryota</taxon>
        <taxon>Viridiplantae</taxon>
        <taxon>Streptophyta</taxon>
        <taxon>Embryophyta</taxon>
        <taxon>Tracheophyta</taxon>
        <taxon>Spermatophyta</taxon>
        <taxon>Magnoliopsida</taxon>
        <taxon>eudicotyledons</taxon>
        <taxon>Gunneridae</taxon>
        <taxon>Pentapetalae</taxon>
        <taxon>asterids</taxon>
        <taxon>lamiids</taxon>
        <taxon>Lamiales</taxon>
        <taxon>Gesneriaceae</taxon>
        <taxon>Didymocarpoideae</taxon>
        <taxon>Trichosporeae</taxon>
        <taxon>Loxocarpinae</taxon>
        <taxon>Dorcoceras</taxon>
    </lineage>
</organism>
<feature type="compositionally biased region" description="Polar residues" evidence="14">
    <location>
        <begin position="307"/>
        <end position="318"/>
    </location>
</feature>
<protein>
    <recommendedName>
        <fullName evidence="2">non-specific serine/threonine protein kinase</fullName>
        <ecNumber evidence="2">2.7.11.1</ecNumber>
    </recommendedName>
</protein>
<dbReference type="AlphaFoldDB" id="A0A2Z7AZB6"/>
<dbReference type="Pfam" id="PF00069">
    <property type="entry name" value="Pkinase"/>
    <property type="match status" value="1"/>
</dbReference>
<proteinExistence type="predicted"/>
<dbReference type="EC" id="2.7.11.1" evidence="2"/>
<reference evidence="17 18" key="1">
    <citation type="journal article" date="2015" name="Proc. Natl. Acad. Sci. U.S.A.">
        <title>The resurrection genome of Boea hygrometrica: A blueprint for survival of dehydration.</title>
        <authorList>
            <person name="Xiao L."/>
            <person name="Yang G."/>
            <person name="Zhang L."/>
            <person name="Yang X."/>
            <person name="Zhao S."/>
            <person name="Ji Z."/>
            <person name="Zhou Q."/>
            <person name="Hu M."/>
            <person name="Wang Y."/>
            <person name="Chen M."/>
            <person name="Xu Y."/>
            <person name="Jin H."/>
            <person name="Xiao X."/>
            <person name="Hu G."/>
            <person name="Bao F."/>
            <person name="Hu Y."/>
            <person name="Wan P."/>
            <person name="Li L."/>
            <person name="Deng X."/>
            <person name="Kuang T."/>
            <person name="Xiang C."/>
            <person name="Zhu J.K."/>
            <person name="Oliver M.J."/>
            <person name="He Y."/>
        </authorList>
    </citation>
    <scope>NUCLEOTIDE SEQUENCE [LARGE SCALE GENOMIC DNA]</scope>
    <source>
        <strain evidence="18">cv. XS01</strain>
    </source>
</reference>
<feature type="region of interest" description="Disordered" evidence="14">
    <location>
        <begin position="1"/>
        <end position="193"/>
    </location>
</feature>
<evidence type="ECO:0000256" key="10">
    <source>
        <dbReference type="ARBA" id="ARBA00023136"/>
    </source>
</evidence>
<feature type="compositionally biased region" description="Low complexity" evidence="14">
    <location>
        <begin position="171"/>
        <end position="186"/>
    </location>
</feature>
<gene>
    <name evidence="17" type="ORF">F511_34636</name>
</gene>
<feature type="compositionally biased region" description="Low complexity" evidence="14">
    <location>
        <begin position="606"/>
        <end position="618"/>
    </location>
</feature>
<evidence type="ECO:0000256" key="13">
    <source>
        <dbReference type="PROSITE-ProRule" id="PRU10141"/>
    </source>
</evidence>
<evidence type="ECO:0000256" key="6">
    <source>
        <dbReference type="ARBA" id="ARBA00022741"/>
    </source>
</evidence>
<evidence type="ECO:0000256" key="15">
    <source>
        <dbReference type="SAM" id="Phobius"/>
    </source>
</evidence>
<evidence type="ECO:0000259" key="16">
    <source>
        <dbReference type="PROSITE" id="PS50011"/>
    </source>
</evidence>
<evidence type="ECO:0000256" key="8">
    <source>
        <dbReference type="ARBA" id="ARBA00022840"/>
    </source>
</evidence>
<feature type="compositionally biased region" description="Pro residues" evidence="14">
    <location>
        <begin position="152"/>
        <end position="170"/>
    </location>
</feature>
<evidence type="ECO:0000256" key="3">
    <source>
        <dbReference type="ARBA" id="ARBA00022527"/>
    </source>
</evidence>
<evidence type="ECO:0000256" key="2">
    <source>
        <dbReference type="ARBA" id="ARBA00012513"/>
    </source>
</evidence>
<evidence type="ECO:0000256" key="9">
    <source>
        <dbReference type="ARBA" id="ARBA00022989"/>
    </source>
</evidence>
<evidence type="ECO:0000313" key="18">
    <source>
        <dbReference type="Proteomes" id="UP000250235"/>
    </source>
</evidence>
<dbReference type="PANTHER" id="PTHR47982">
    <property type="entry name" value="PROLINE-RICH RECEPTOR-LIKE PROTEIN KINASE PERK4"/>
    <property type="match status" value="1"/>
</dbReference>
<evidence type="ECO:0000256" key="11">
    <source>
        <dbReference type="ARBA" id="ARBA00047899"/>
    </source>
</evidence>
<feature type="compositionally biased region" description="Low complexity" evidence="14">
    <location>
        <begin position="1"/>
        <end position="14"/>
    </location>
</feature>
<dbReference type="GO" id="GO:0004674">
    <property type="term" value="F:protein serine/threonine kinase activity"/>
    <property type="evidence" value="ECO:0007669"/>
    <property type="project" value="UniProtKB-KW"/>
</dbReference>
<keyword evidence="7" id="KW-0418">Kinase</keyword>
<comment type="subcellular location">
    <subcellularLocation>
        <location evidence="1">Cell membrane</location>
        <topology evidence="1">Single-pass membrane protein</topology>
    </subcellularLocation>
</comment>
<keyword evidence="3" id="KW-0723">Serine/threonine-protein kinase</keyword>
<dbReference type="InterPro" id="IPR017441">
    <property type="entry name" value="Protein_kinase_ATP_BS"/>
</dbReference>
<dbReference type="InterPro" id="IPR008271">
    <property type="entry name" value="Ser/Thr_kinase_AS"/>
</dbReference>
<dbReference type="SUPFAM" id="SSF56112">
    <property type="entry name" value="Protein kinase-like (PK-like)"/>
    <property type="match status" value="1"/>
</dbReference>
<dbReference type="PRINTS" id="PR01217">
    <property type="entry name" value="PRICHEXTENSN"/>
</dbReference>
<dbReference type="EMBL" id="KV012517">
    <property type="protein sequence ID" value="KZV24769.1"/>
    <property type="molecule type" value="Genomic_DNA"/>
</dbReference>
<accession>A0A2Z7AZB6</accession>
<feature type="binding site" evidence="13">
    <location>
        <position position="369"/>
    </location>
    <ligand>
        <name>ATP</name>
        <dbReference type="ChEBI" id="CHEBI:30616"/>
    </ligand>
</feature>
<keyword evidence="9 15" id="KW-1133">Transmembrane helix</keyword>
<feature type="region of interest" description="Disordered" evidence="14">
    <location>
        <begin position="298"/>
        <end position="318"/>
    </location>
</feature>
<keyword evidence="4" id="KW-0808">Transferase</keyword>
<keyword evidence="6 13" id="KW-0547">Nucleotide-binding</keyword>
<evidence type="ECO:0000256" key="12">
    <source>
        <dbReference type="ARBA" id="ARBA00048679"/>
    </source>
</evidence>
<dbReference type="PROSITE" id="PS50011">
    <property type="entry name" value="PROTEIN_KINASE_DOM"/>
    <property type="match status" value="1"/>
</dbReference>
<keyword evidence="18" id="KW-1185">Reference proteome</keyword>
<dbReference type="PROSITE" id="PS00108">
    <property type="entry name" value="PROTEIN_KINASE_ST"/>
    <property type="match status" value="1"/>
</dbReference>
<evidence type="ECO:0000256" key="7">
    <source>
        <dbReference type="ARBA" id="ARBA00022777"/>
    </source>
</evidence>
<sequence>MASSPQQSPQTAPPLLKGDSFIHGSFQTNSGQLDGESSSSPPPSTSPPPELSPPAPPTSPPPPPYFSPPPEASDQPTSPPPPEASTPPPEESTPPPLPQSPPPPQAPPPDDSSSPPPPASFAPPPSSTPSSPPPLTLYPPPAPGSSPVHAISPPPPGAATSPTPPSPPHLPRSGSANRSSSPSPGSEIGLVPPPPNATENPVIIAGIVVGGVVFLALIIACLILSRRKKKPSYYVDPGRPPAGGDLYYDPSTHWHSPVPVDQIVNLKPPPGVMGTPAGVVGGGWGAPISPPLVANTSSDFSSSYSSQHPTPMQQPQSPNMGGIGSKSQFTYEELKAATDGFSQSNLLGQGGFGLVYKGVLPDGTEVAVKSLKSGSGQGERKGQPVMDWATRLRIAIGSAKGLAYLHEDCHPRIIHRDIKAANILLDYNFEAMVADFGLAKLTSDSFTHVSTRVMGTFGYLAPEYASSGKLTARPLLSKSLEHGNYDSLEDGNYDSLVDSRLEDNYIPHEIARMVACAAACIRHSARRRPKMSHIVRALDGDSSLEDLNEGVKQGQSTTYSPNGNTETYDTRAYNADMMKFKKMVTSSHEFNSSEYGATSEYGLNPSSSSSDSGETVEPSSHKRRL</sequence>
<dbReference type="Gene3D" id="1.10.510.10">
    <property type="entry name" value="Transferase(Phosphotransferase) domain 1"/>
    <property type="match status" value="2"/>
</dbReference>
<dbReference type="InterPro" id="IPR000719">
    <property type="entry name" value="Prot_kinase_dom"/>
</dbReference>
<dbReference type="GO" id="GO:0005886">
    <property type="term" value="C:plasma membrane"/>
    <property type="evidence" value="ECO:0007669"/>
    <property type="project" value="UniProtKB-SubCell"/>
</dbReference>
<name>A0A2Z7AZB6_9LAMI</name>
<comment type="catalytic activity">
    <reaction evidence="12">
        <text>L-seryl-[protein] + ATP = O-phospho-L-seryl-[protein] + ADP + H(+)</text>
        <dbReference type="Rhea" id="RHEA:17989"/>
        <dbReference type="Rhea" id="RHEA-COMP:9863"/>
        <dbReference type="Rhea" id="RHEA-COMP:11604"/>
        <dbReference type="ChEBI" id="CHEBI:15378"/>
        <dbReference type="ChEBI" id="CHEBI:29999"/>
        <dbReference type="ChEBI" id="CHEBI:30616"/>
        <dbReference type="ChEBI" id="CHEBI:83421"/>
        <dbReference type="ChEBI" id="CHEBI:456216"/>
        <dbReference type="EC" id="2.7.11.1"/>
    </reaction>
</comment>
<keyword evidence="8 13" id="KW-0067">ATP-binding</keyword>
<evidence type="ECO:0000256" key="14">
    <source>
        <dbReference type="SAM" id="MobiDB-lite"/>
    </source>
</evidence>
<feature type="domain" description="Protein kinase" evidence="16">
    <location>
        <begin position="274"/>
        <end position="544"/>
    </location>
</feature>
<feature type="compositionally biased region" description="Polar residues" evidence="14">
    <location>
        <begin position="553"/>
        <end position="567"/>
    </location>
</feature>
<feature type="region of interest" description="Disordered" evidence="14">
    <location>
        <begin position="594"/>
        <end position="625"/>
    </location>
</feature>
<dbReference type="PANTHER" id="PTHR47982:SF6">
    <property type="entry name" value="PROLINE-RICH RECEPTOR-LIKE PROTEIN KINASE PERK4"/>
    <property type="match status" value="1"/>
</dbReference>
<keyword evidence="10 15" id="KW-0472">Membrane</keyword>
<dbReference type="SMART" id="SM00220">
    <property type="entry name" value="S_TKc"/>
    <property type="match status" value="1"/>
</dbReference>
<dbReference type="OrthoDB" id="4062651at2759"/>
<dbReference type="InterPro" id="IPR011009">
    <property type="entry name" value="Kinase-like_dom_sf"/>
</dbReference>
<dbReference type="Proteomes" id="UP000250235">
    <property type="component" value="Unassembled WGS sequence"/>
</dbReference>
<feature type="compositionally biased region" description="Pro residues" evidence="14">
    <location>
        <begin position="40"/>
        <end position="144"/>
    </location>
</feature>
<evidence type="ECO:0000313" key="17">
    <source>
        <dbReference type="EMBL" id="KZV24769.1"/>
    </source>
</evidence>
<dbReference type="GO" id="GO:0005524">
    <property type="term" value="F:ATP binding"/>
    <property type="evidence" value="ECO:0007669"/>
    <property type="project" value="UniProtKB-UniRule"/>
</dbReference>
<evidence type="ECO:0000256" key="4">
    <source>
        <dbReference type="ARBA" id="ARBA00022679"/>
    </source>
</evidence>
<feature type="region of interest" description="Disordered" evidence="14">
    <location>
        <begin position="547"/>
        <end position="568"/>
    </location>
</feature>
<dbReference type="FunFam" id="1.10.510.10:FF:001023">
    <property type="entry name" value="Os07g0541700 protein"/>
    <property type="match status" value="1"/>
</dbReference>
<keyword evidence="5 15" id="KW-0812">Transmembrane</keyword>
<feature type="compositionally biased region" description="Polar residues" evidence="14">
    <location>
        <begin position="25"/>
        <end position="36"/>
    </location>
</feature>
<comment type="catalytic activity">
    <reaction evidence="11">
        <text>L-threonyl-[protein] + ATP = O-phospho-L-threonyl-[protein] + ADP + H(+)</text>
        <dbReference type="Rhea" id="RHEA:46608"/>
        <dbReference type="Rhea" id="RHEA-COMP:11060"/>
        <dbReference type="Rhea" id="RHEA-COMP:11605"/>
        <dbReference type="ChEBI" id="CHEBI:15378"/>
        <dbReference type="ChEBI" id="CHEBI:30013"/>
        <dbReference type="ChEBI" id="CHEBI:30616"/>
        <dbReference type="ChEBI" id="CHEBI:61977"/>
        <dbReference type="ChEBI" id="CHEBI:456216"/>
        <dbReference type="EC" id="2.7.11.1"/>
    </reaction>
</comment>
<feature type="transmembrane region" description="Helical" evidence="15">
    <location>
        <begin position="202"/>
        <end position="224"/>
    </location>
</feature>
<evidence type="ECO:0000256" key="5">
    <source>
        <dbReference type="ARBA" id="ARBA00022692"/>
    </source>
</evidence>